<dbReference type="EC" id="6.3.1.2" evidence="8"/>
<dbReference type="SMART" id="SM01230">
    <property type="entry name" value="Gln-synt_C"/>
    <property type="match status" value="1"/>
</dbReference>
<dbReference type="InterPro" id="IPR008146">
    <property type="entry name" value="Gln_synth_cat_dom"/>
</dbReference>
<evidence type="ECO:0000256" key="5">
    <source>
        <dbReference type="PROSITE-ProRule" id="PRU01331"/>
    </source>
</evidence>
<keyword evidence="3 8" id="KW-0436">Ligase</keyword>
<dbReference type="Gene3D" id="3.30.590.10">
    <property type="entry name" value="Glutamine synthetase/guanido kinase, catalytic domain"/>
    <property type="match status" value="1"/>
</dbReference>
<evidence type="ECO:0000256" key="4">
    <source>
        <dbReference type="ARBA" id="ARBA00022842"/>
    </source>
</evidence>
<gene>
    <name evidence="8" type="primary">glnT</name>
    <name evidence="8" type="ORF">LRS13_10770</name>
</gene>
<dbReference type="SUPFAM" id="SSF54368">
    <property type="entry name" value="Glutamine synthetase, N-terminal domain"/>
    <property type="match status" value="1"/>
</dbReference>
<dbReference type="PROSITE" id="PS51987">
    <property type="entry name" value="GS_CATALYTIC"/>
    <property type="match status" value="1"/>
</dbReference>
<dbReference type="NCBIfam" id="TIGR03105">
    <property type="entry name" value="gln_synth_III"/>
    <property type="match status" value="1"/>
</dbReference>
<organism evidence="8 9">
    <name type="scientific">Svornostia abyssi</name>
    <dbReference type="NCBI Taxonomy" id="2898438"/>
    <lineage>
        <taxon>Bacteria</taxon>
        <taxon>Bacillati</taxon>
        <taxon>Actinomycetota</taxon>
        <taxon>Thermoleophilia</taxon>
        <taxon>Solirubrobacterales</taxon>
        <taxon>Baekduiaceae</taxon>
        <taxon>Svornostia</taxon>
    </lineage>
</organism>
<feature type="domain" description="GS catalytic" evidence="7">
    <location>
        <begin position="108"/>
        <end position="443"/>
    </location>
</feature>
<dbReference type="InterPro" id="IPR014746">
    <property type="entry name" value="Gln_synth/guanido_kin_cat_dom"/>
</dbReference>
<protein>
    <submittedName>
        <fullName evidence="8">Type III glutamate--ammonia ligase</fullName>
        <ecNumber evidence="8">6.3.1.2</ecNumber>
    </submittedName>
</protein>
<dbReference type="PANTHER" id="PTHR43785">
    <property type="entry name" value="GAMMA-GLUTAMYLPUTRESCINE SYNTHETASE"/>
    <property type="match status" value="1"/>
</dbReference>
<dbReference type="RefSeq" id="WP_353866407.1">
    <property type="nucleotide sequence ID" value="NZ_CP088295.1"/>
</dbReference>
<evidence type="ECO:0000256" key="6">
    <source>
        <dbReference type="RuleBase" id="RU000384"/>
    </source>
</evidence>
<dbReference type="SUPFAM" id="SSF55931">
    <property type="entry name" value="Glutamine synthetase/guanido kinase"/>
    <property type="match status" value="1"/>
</dbReference>
<accession>A0ABY5PMP5</accession>
<comment type="cofactor">
    <cofactor evidence="1">
        <name>Mg(2+)</name>
        <dbReference type="ChEBI" id="CHEBI:18420"/>
    </cofactor>
</comment>
<dbReference type="GO" id="GO:0004356">
    <property type="term" value="F:glutamine synthetase activity"/>
    <property type="evidence" value="ECO:0007669"/>
    <property type="project" value="UniProtKB-EC"/>
</dbReference>
<dbReference type="PROSITE" id="PS00181">
    <property type="entry name" value="GLNA_ATP"/>
    <property type="match status" value="1"/>
</dbReference>
<evidence type="ECO:0000256" key="1">
    <source>
        <dbReference type="ARBA" id="ARBA00001946"/>
    </source>
</evidence>
<dbReference type="InterPro" id="IPR017536">
    <property type="entry name" value="Glutamine_synthetase_typeIII"/>
</dbReference>
<evidence type="ECO:0000259" key="7">
    <source>
        <dbReference type="PROSITE" id="PS51987"/>
    </source>
</evidence>
<comment type="similarity">
    <text evidence="2 5 6">Belongs to the glutamine synthetase family.</text>
</comment>
<dbReference type="InterPro" id="IPR036651">
    <property type="entry name" value="Gln_synt_N_sf"/>
</dbReference>
<dbReference type="EMBL" id="CP088295">
    <property type="protein sequence ID" value="UUY05969.1"/>
    <property type="molecule type" value="Genomic_DNA"/>
</dbReference>
<dbReference type="InterPro" id="IPR027303">
    <property type="entry name" value="Gln_synth_gly_rich_site"/>
</dbReference>
<name>A0ABY5PMP5_9ACTN</name>
<reference evidence="9" key="1">
    <citation type="submission" date="2021-11" db="EMBL/GenBank/DDBJ databases">
        <title>Cultivation dependent microbiological survey of springs from the worlds oldest radium mine currently devoted to the extraction of radon-saturated water.</title>
        <authorList>
            <person name="Kapinusova G."/>
            <person name="Smrhova T."/>
            <person name="Strejcek M."/>
            <person name="Suman J."/>
            <person name="Jani K."/>
            <person name="Pajer P."/>
            <person name="Uhlik O."/>
        </authorList>
    </citation>
    <scope>NUCLEOTIDE SEQUENCE [LARGE SCALE GENOMIC DNA]</scope>
    <source>
        <strain evidence="9">J379</strain>
    </source>
</reference>
<evidence type="ECO:0000256" key="2">
    <source>
        <dbReference type="ARBA" id="ARBA00009897"/>
    </source>
</evidence>
<dbReference type="PANTHER" id="PTHR43785:SF12">
    <property type="entry name" value="TYPE-1 GLUTAMINE SYNTHETASE 2"/>
    <property type="match status" value="1"/>
</dbReference>
<evidence type="ECO:0000313" key="8">
    <source>
        <dbReference type="EMBL" id="UUY05969.1"/>
    </source>
</evidence>
<evidence type="ECO:0000256" key="3">
    <source>
        <dbReference type="ARBA" id="ARBA00022598"/>
    </source>
</evidence>
<evidence type="ECO:0000313" key="9">
    <source>
        <dbReference type="Proteomes" id="UP001058860"/>
    </source>
</evidence>
<keyword evidence="9" id="KW-1185">Reference proteome</keyword>
<dbReference type="Gene3D" id="3.10.20.70">
    <property type="entry name" value="Glutamine synthetase, N-terminal domain"/>
    <property type="match status" value="1"/>
</dbReference>
<dbReference type="Proteomes" id="UP001058860">
    <property type="component" value="Chromosome"/>
</dbReference>
<dbReference type="Pfam" id="PF00120">
    <property type="entry name" value="Gln-synt_C"/>
    <property type="match status" value="1"/>
</dbReference>
<proteinExistence type="inferred from homology"/>
<keyword evidence="4" id="KW-0460">Magnesium</keyword>
<sequence length="443" mass="46990">MSTTEPETQQPIPDLPDSVEFVAVQWIDVHGSPKAKLVPRAAVPGLVEPGGGAGFAAFANHGFARGPEHPEFLAVPDMSTLVTLPHRPEIAVAMSTVMDGDAVATCDARSILKRVQEEAADEGLLPIVGMEPEFFLLRRTETGELAPYDTNDGLDKPCYDLGALLRGSHVLRDIVSTMQALDWQVSAVDHEDGNGQYEINFTHADALTTADRYTMLRSIIADIAGAHGAIASFMPKPLSGRTGSGAHVHMSALDQDGDNAFADEDDPRGLGLSPVAYSFIAGVLDHAGALAALTMPTVNSYRRVQAATTTSGATWAPNAVVYGANNRTTMLRIPGTGRFENRGVDSSCNPYLALAAIVTAGLDGVRRGLDPGAPIDGPASGIGVPLLPRTLADALDALEMDTVLRDGLGEEAMCEFVAVKRHEWASYMSAVSAWEVETYLTRT</sequence>